<dbReference type="EMBL" id="ABCK01000019">
    <property type="protein sequence ID" value="EDM26142.1"/>
    <property type="molecule type" value="Genomic_DNA"/>
</dbReference>
<dbReference type="RefSeq" id="WP_007280020.1">
    <property type="nucleotide sequence ID" value="NZ_ABCK01000019.1"/>
</dbReference>
<sequence>MRITANTLNKQVLQMELPFQSFINGALTSHLVNEEIDPIELLYNELPATECLQVMEDDQLCYELEAACLRASSYQCKDEKLDYLTPIKIKLNQQDVAQCKQLLFPLHGMRLIHSPDKPRSA</sequence>
<protein>
    <submittedName>
        <fullName evidence="1">Uncharacterized protein</fullName>
    </submittedName>
</protein>
<reference evidence="1 2" key="1">
    <citation type="journal article" date="2010" name="J. Bacteriol.">
        <title>Genome sequence of Lentisphaera araneosa HTCC2155T, the type species of the order Lentisphaerales in the phylum Lentisphaerae.</title>
        <authorList>
            <person name="Thrash J.C."/>
            <person name="Cho J.C."/>
            <person name="Vergin K.L."/>
            <person name="Morris R.M."/>
            <person name="Giovannoni S.J."/>
        </authorList>
    </citation>
    <scope>NUCLEOTIDE SEQUENCE [LARGE SCALE GENOMIC DNA]</scope>
    <source>
        <strain evidence="1 2">HTCC2155</strain>
    </source>
</reference>
<comment type="caution">
    <text evidence="1">The sequence shown here is derived from an EMBL/GenBank/DDBJ whole genome shotgun (WGS) entry which is preliminary data.</text>
</comment>
<name>A6DQ91_9BACT</name>
<evidence type="ECO:0000313" key="1">
    <source>
        <dbReference type="EMBL" id="EDM26142.1"/>
    </source>
</evidence>
<evidence type="ECO:0000313" key="2">
    <source>
        <dbReference type="Proteomes" id="UP000004947"/>
    </source>
</evidence>
<proteinExistence type="predicted"/>
<keyword evidence="2" id="KW-1185">Reference proteome</keyword>
<dbReference type="Proteomes" id="UP000004947">
    <property type="component" value="Unassembled WGS sequence"/>
</dbReference>
<dbReference type="AlphaFoldDB" id="A6DQ91"/>
<dbReference type="STRING" id="313628.LNTAR_16383"/>
<accession>A6DQ91</accession>
<gene>
    <name evidence="1" type="ORF">LNTAR_16383</name>
</gene>
<organism evidence="1 2">
    <name type="scientific">Lentisphaera araneosa HTCC2155</name>
    <dbReference type="NCBI Taxonomy" id="313628"/>
    <lineage>
        <taxon>Bacteria</taxon>
        <taxon>Pseudomonadati</taxon>
        <taxon>Lentisphaerota</taxon>
        <taxon>Lentisphaeria</taxon>
        <taxon>Lentisphaerales</taxon>
        <taxon>Lentisphaeraceae</taxon>
        <taxon>Lentisphaera</taxon>
    </lineage>
</organism>